<gene>
    <name evidence="3" type="ORF">RI543_001917</name>
</gene>
<keyword evidence="4" id="KW-1185">Reference proteome</keyword>
<dbReference type="InterPro" id="IPR006671">
    <property type="entry name" value="Cyclin_N"/>
</dbReference>
<dbReference type="Pfam" id="PF00134">
    <property type="entry name" value="Cyclin_N"/>
    <property type="match status" value="1"/>
</dbReference>
<protein>
    <recommendedName>
        <fullName evidence="2">Cyclin-like domain-containing protein</fullName>
    </recommendedName>
</protein>
<dbReference type="SMART" id="SM00385">
    <property type="entry name" value="CYCLIN"/>
    <property type="match status" value="1"/>
</dbReference>
<proteinExistence type="inferred from homology"/>
<dbReference type="EMBL" id="JAWIZZ010000040">
    <property type="protein sequence ID" value="KAK5780792.1"/>
    <property type="molecule type" value="Genomic_DNA"/>
</dbReference>
<name>A0AAN7WPR9_9SACH</name>
<organism evidence="3 4">
    <name type="scientific">Arxiozyma heterogenica</name>
    <dbReference type="NCBI Taxonomy" id="278026"/>
    <lineage>
        <taxon>Eukaryota</taxon>
        <taxon>Fungi</taxon>
        <taxon>Dikarya</taxon>
        <taxon>Ascomycota</taxon>
        <taxon>Saccharomycotina</taxon>
        <taxon>Saccharomycetes</taxon>
        <taxon>Saccharomycetales</taxon>
        <taxon>Saccharomycetaceae</taxon>
        <taxon>Arxiozyma</taxon>
    </lineage>
</organism>
<dbReference type="AlphaFoldDB" id="A0AAN7WPR9"/>
<keyword evidence="1" id="KW-0195">Cyclin</keyword>
<comment type="caution">
    <text evidence="3">The sequence shown here is derived from an EMBL/GenBank/DDBJ whole genome shotgun (WGS) entry which is preliminary data.</text>
</comment>
<dbReference type="InterPro" id="IPR013763">
    <property type="entry name" value="Cyclin-like_dom"/>
</dbReference>
<dbReference type="InterPro" id="IPR036915">
    <property type="entry name" value="Cyclin-like_sf"/>
</dbReference>
<dbReference type="InterPro" id="IPR043198">
    <property type="entry name" value="Cyclin/Ssn8"/>
</dbReference>
<feature type="domain" description="Cyclin-like" evidence="2">
    <location>
        <begin position="44"/>
        <end position="139"/>
    </location>
</feature>
<dbReference type="Gene3D" id="1.10.472.10">
    <property type="entry name" value="Cyclin-like"/>
    <property type="match status" value="2"/>
</dbReference>
<evidence type="ECO:0000313" key="4">
    <source>
        <dbReference type="Proteomes" id="UP001306508"/>
    </source>
</evidence>
<dbReference type="Proteomes" id="UP001306508">
    <property type="component" value="Unassembled WGS sequence"/>
</dbReference>
<evidence type="ECO:0000256" key="1">
    <source>
        <dbReference type="RuleBase" id="RU000383"/>
    </source>
</evidence>
<reference evidence="4" key="1">
    <citation type="submission" date="2023-07" db="EMBL/GenBank/DDBJ databases">
        <title>A draft genome of Kazachstania heterogenica Y-27499.</title>
        <authorList>
            <person name="Donic C."/>
            <person name="Kralova J.S."/>
            <person name="Fidel L."/>
            <person name="Ben-Dor S."/>
            <person name="Jung S."/>
        </authorList>
    </citation>
    <scope>NUCLEOTIDE SEQUENCE [LARGE SCALE GENOMIC DNA]</scope>
    <source>
        <strain evidence="4">Y27499</strain>
    </source>
</reference>
<dbReference type="GO" id="GO:0006357">
    <property type="term" value="P:regulation of transcription by RNA polymerase II"/>
    <property type="evidence" value="ECO:0007669"/>
    <property type="project" value="InterPro"/>
</dbReference>
<evidence type="ECO:0000259" key="2">
    <source>
        <dbReference type="SMART" id="SM00385"/>
    </source>
</evidence>
<sequence>MPSSFESQLFLSRPYLTKNQIMCAQRNTITDRRTYNQKKLGILNFLSELCIKLELPRKTLETAMYFYQRYHLFNSFETELCYTVATSCLVLSCKQVETVKKVNEIAILSLQIRNMIKINPNILESFKKRLYQIELRILESCNFDYRINNNVYIDEYIIKIGKTYSFDFKVCSLAWCIAYDVLKLDVILMVPPPIIALATIKIAYELYNLKHWPLNSHEAIGADEVIVDDIMFHIIDFYINAFDLCDLKYNLPADLDPISVETFIQIKSQLGPEVNSEDVPNNYVKYDIFLNKPRQYSVQERRYVLSSKFLKEELESLQNV</sequence>
<comment type="similarity">
    <text evidence="1">Belongs to the cyclin family.</text>
</comment>
<dbReference type="SUPFAM" id="SSF47954">
    <property type="entry name" value="Cyclin-like"/>
    <property type="match status" value="2"/>
</dbReference>
<dbReference type="GO" id="GO:0016538">
    <property type="term" value="F:cyclin-dependent protein serine/threonine kinase regulator activity"/>
    <property type="evidence" value="ECO:0007669"/>
    <property type="project" value="InterPro"/>
</dbReference>
<evidence type="ECO:0000313" key="3">
    <source>
        <dbReference type="EMBL" id="KAK5780792.1"/>
    </source>
</evidence>
<accession>A0AAN7WPR9</accession>
<dbReference type="PANTHER" id="PTHR10026">
    <property type="entry name" value="CYCLIN"/>
    <property type="match status" value="1"/>
</dbReference>